<sequence length="541" mass="61486">MRTLSITLVATLLALSALLVSCTGDFKDFNTDQTGITDEDMKIDFNNLGIPLDIIQQGIYFNYDFGKGKNWPFQLMQNLNADMFSGYMHDYKPLNGGSHNSDYNLQDGWNGTDWGYTYAYVLPQIKKLEDSTRVVYPSVYAVTKVLKVEVMHRISDIYGPIVYTNFANTEGNYRPDTQQEAYDAFFRDLDEAAGILREYAESRAKGPDISKFDILLDGRPISWLRFANSLRMRLAVRIAMVDPARAKAEFLKSAFDKAGVFEQPSECVRVSTRNGYQNPLGEINRVWGEAFMNASMESILTGYEDPRMELFFEPCAEDVERPGDEAVVALKNRYKGIRQGTCFSHFLYASHSCLYVNQSTAPILMTAAEIWFLRAEAALRGWTAEDPGTCYREGVVTSFRQWGADGSDDYLQSERVGADYRDAFDPANDIAARCLVTPKWEEEASHEVKLEKIITQKWIALFPEGGEAWAEQRRTGYPRLFPVRINNSKDGCIDTETMIRRLNFPADIVDTDAPLYERLVEAFGKPDHAGSRLWWDTGRNF</sequence>
<evidence type="ECO:0000313" key="3">
    <source>
        <dbReference type="EMBL" id="RDU49382.1"/>
    </source>
</evidence>
<dbReference type="AlphaFoldDB" id="A0A3D8HFG4"/>
<keyword evidence="5" id="KW-1185">Reference proteome</keyword>
<dbReference type="SUPFAM" id="SSF48452">
    <property type="entry name" value="TPR-like"/>
    <property type="match status" value="1"/>
</dbReference>
<organism evidence="3 4">
    <name type="scientific">Parabacteroides acidifaciens</name>
    <dbReference type="NCBI Taxonomy" id="2290935"/>
    <lineage>
        <taxon>Bacteria</taxon>
        <taxon>Pseudomonadati</taxon>
        <taxon>Bacteroidota</taxon>
        <taxon>Bacteroidia</taxon>
        <taxon>Bacteroidales</taxon>
        <taxon>Tannerellaceae</taxon>
        <taxon>Parabacteroides</taxon>
    </lineage>
</organism>
<dbReference type="Pfam" id="PF12741">
    <property type="entry name" value="SusD-like"/>
    <property type="match status" value="1"/>
</dbReference>
<evidence type="ECO:0000256" key="1">
    <source>
        <dbReference type="SAM" id="SignalP"/>
    </source>
</evidence>
<dbReference type="Proteomes" id="UP000256321">
    <property type="component" value="Unassembled WGS sequence"/>
</dbReference>
<gene>
    <name evidence="3" type="ORF">DWU89_09605</name>
    <name evidence="2" type="ORF">H8784_09380</name>
</gene>
<name>A0A3D8HFG4_9BACT</name>
<dbReference type="Proteomes" id="UP000629596">
    <property type="component" value="Unassembled WGS sequence"/>
</dbReference>
<accession>A0A3D8HFG4</accession>
<evidence type="ECO:0000313" key="4">
    <source>
        <dbReference type="Proteomes" id="UP000256321"/>
    </source>
</evidence>
<keyword evidence="3" id="KW-0449">Lipoprotein</keyword>
<feature type="signal peptide" evidence="1">
    <location>
        <begin position="1"/>
        <end position="19"/>
    </location>
</feature>
<proteinExistence type="predicted"/>
<dbReference type="PROSITE" id="PS51257">
    <property type="entry name" value="PROKAR_LIPOPROTEIN"/>
    <property type="match status" value="1"/>
</dbReference>
<dbReference type="EMBL" id="QREV01000018">
    <property type="protein sequence ID" value="RDU49382.1"/>
    <property type="molecule type" value="Genomic_DNA"/>
</dbReference>
<comment type="caution">
    <text evidence="3">The sequence shown here is derived from an EMBL/GenBank/DDBJ whole genome shotgun (WGS) entry which is preliminary data.</text>
</comment>
<dbReference type="InterPro" id="IPR024302">
    <property type="entry name" value="SusD-like"/>
</dbReference>
<dbReference type="InterPro" id="IPR011990">
    <property type="entry name" value="TPR-like_helical_dom_sf"/>
</dbReference>
<reference evidence="3 4" key="1">
    <citation type="submission" date="2018-07" db="EMBL/GenBank/DDBJ databases">
        <title>Parabacteroides acidifaciens nov. sp., isolated from human feces.</title>
        <authorList>
            <person name="Wang Y.J."/>
        </authorList>
    </citation>
    <scope>NUCLEOTIDE SEQUENCE [LARGE SCALE GENOMIC DNA]</scope>
    <source>
        <strain evidence="3 4">426-9</strain>
    </source>
</reference>
<dbReference type="Gene3D" id="1.25.40.390">
    <property type="match status" value="1"/>
</dbReference>
<protein>
    <submittedName>
        <fullName evidence="3">SusD/RagB family nutrient-binding outer membrane lipoprotein</fullName>
    </submittedName>
</protein>
<dbReference type="EMBL" id="JACRTI010000018">
    <property type="protein sequence ID" value="MBC8601927.1"/>
    <property type="molecule type" value="Genomic_DNA"/>
</dbReference>
<dbReference type="RefSeq" id="WP_115499428.1">
    <property type="nucleotide sequence ID" value="NZ_JACRTI010000018.1"/>
</dbReference>
<reference evidence="2 5" key="2">
    <citation type="submission" date="2020-08" db="EMBL/GenBank/DDBJ databases">
        <title>Genome public.</title>
        <authorList>
            <person name="Liu C."/>
            <person name="Sun Q."/>
        </authorList>
    </citation>
    <scope>NUCLEOTIDE SEQUENCE [LARGE SCALE GENOMIC DNA]</scope>
    <source>
        <strain evidence="2 5">426_9</strain>
    </source>
</reference>
<evidence type="ECO:0000313" key="2">
    <source>
        <dbReference type="EMBL" id="MBC8601927.1"/>
    </source>
</evidence>
<keyword evidence="1" id="KW-0732">Signal</keyword>
<feature type="chain" id="PRO_5017724463" evidence="1">
    <location>
        <begin position="20"/>
        <end position="541"/>
    </location>
</feature>
<evidence type="ECO:0000313" key="5">
    <source>
        <dbReference type="Proteomes" id="UP000629596"/>
    </source>
</evidence>